<feature type="compositionally biased region" description="Basic and acidic residues" evidence="9">
    <location>
        <begin position="543"/>
        <end position="566"/>
    </location>
</feature>
<accession>A0A238BWR6</accession>
<dbReference type="GO" id="GO:0005774">
    <property type="term" value="C:vacuolar membrane"/>
    <property type="evidence" value="ECO:0007669"/>
    <property type="project" value="TreeGrafter"/>
</dbReference>
<dbReference type="OrthoDB" id="26569at2759"/>
<evidence type="ECO:0000256" key="9">
    <source>
        <dbReference type="SAM" id="MobiDB-lite"/>
    </source>
</evidence>
<feature type="region of interest" description="Disordered" evidence="9">
    <location>
        <begin position="292"/>
        <end position="317"/>
    </location>
</feature>
<name>A0A238BWR6_9BILA</name>
<keyword evidence="3" id="KW-0813">Transport</keyword>
<dbReference type="GO" id="GO:0031201">
    <property type="term" value="C:SNARE complex"/>
    <property type="evidence" value="ECO:0007669"/>
    <property type="project" value="TreeGrafter"/>
</dbReference>
<dbReference type="Gene3D" id="1.25.40.10">
    <property type="entry name" value="Tetratricopeptide repeat domain"/>
    <property type="match status" value="1"/>
</dbReference>
<evidence type="ECO:0000256" key="8">
    <source>
        <dbReference type="ARBA" id="ARBA00042485"/>
    </source>
</evidence>
<dbReference type="PANTHER" id="PTHR13768:SF2">
    <property type="entry name" value="GAMMA-SOLUBLE NSF ATTACHMENT PROTEIN"/>
    <property type="match status" value="1"/>
</dbReference>
<protein>
    <recommendedName>
        <fullName evidence="7">Gamma-soluble NSF attachment protein</fullName>
    </recommendedName>
    <alternativeName>
        <fullName evidence="8">N-ethylmaleimide-sensitive factor attachment protein gamma</fullName>
    </alternativeName>
</protein>
<sequence length="699" mass="79485">MDEMNKRRIAEATECIRKAEAHLKTSIIKMKFKPDYDSAAIEYDRAAVCFKNASKMEHSRDAYLKAAEMHKENGNLFHWAKCYENAATICKEMGDSCGTLKYMDLAADGYAESGSADTSAMALDKAAKCLEDIDPEKAIKVYHKALTMVQETDRSRMAAGFITRLTKLYLKMKRYKEAADMISEEIEKYMEVKVFFNFILAVEAGRVGQLTTALVLVQLARDDAVSAAKSLQKSFKCEDFEISEDAKICSALISAFESGDNNSFQQVLQRPILRGMDNEYLRLMKELKASSELSGRNGNDNDAREEGGDGSDEDLKYCSMMTNPRSVRNEVDELEKRLVKMDVKLQTAKKARDEYVNFLRQKYPCWKPPEMHIFKQSSASNQSQRCILDNLATNKYHWDLGKRLIMPLTELDDLEPNDPIPSRQDFIEVFCSGPAMEPDLIRIKKRLGEIAEDLENLREHRLHLSTAEYYLSLGSEFCSSKSQEMPWKPTEEESNVAQLKSLHELRKQIKQIDTYALLDTPRPDAESHEWMRMEYLQKYSNGETEKKKDNQKKGKFEQSLTDEKKNSNMLSIEHQKESSHLQDAQWTKANSNCVVIVIGEANGLHQILNMQRDSQKSSNQEVTDTMVAARSRPTEIESTAQTSHLSTATEDGFSFLAKILGSSADDAANKKSTFTDRLTDEMLKTVNLNDEDSDSDFFA</sequence>
<evidence type="ECO:0000313" key="10">
    <source>
        <dbReference type="EMBL" id="OZC09712.1"/>
    </source>
</evidence>
<organism evidence="10 11">
    <name type="scientific">Onchocerca flexuosa</name>
    <dbReference type="NCBI Taxonomy" id="387005"/>
    <lineage>
        <taxon>Eukaryota</taxon>
        <taxon>Metazoa</taxon>
        <taxon>Ecdysozoa</taxon>
        <taxon>Nematoda</taxon>
        <taxon>Chromadorea</taxon>
        <taxon>Rhabditida</taxon>
        <taxon>Spirurina</taxon>
        <taxon>Spiruromorpha</taxon>
        <taxon>Filarioidea</taxon>
        <taxon>Onchocercidae</taxon>
        <taxon>Onchocerca</taxon>
    </lineage>
</organism>
<feature type="region of interest" description="Disordered" evidence="9">
    <location>
        <begin position="541"/>
        <end position="576"/>
    </location>
</feature>
<dbReference type="AlphaFoldDB" id="A0A238BWR6"/>
<dbReference type="GO" id="GO:0006886">
    <property type="term" value="P:intracellular protein transport"/>
    <property type="evidence" value="ECO:0007669"/>
    <property type="project" value="InterPro"/>
</dbReference>
<comment type="similarity">
    <text evidence="2">Belongs to the SNAP family.</text>
</comment>
<evidence type="ECO:0000313" key="11">
    <source>
        <dbReference type="Proteomes" id="UP000242913"/>
    </source>
</evidence>
<evidence type="ECO:0000256" key="1">
    <source>
        <dbReference type="ARBA" id="ARBA00004170"/>
    </source>
</evidence>
<dbReference type="InterPro" id="IPR011990">
    <property type="entry name" value="TPR-like_helical_dom_sf"/>
</dbReference>
<dbReference type="PANTHER" id="PTHR13768">
    <property type="entry name" value="SOLUBLE NSF ATTACHMENT PROTEIN SNAP"/>
    <property type="match status" value="1"/>
</dbReference>
<dbReference type="GO" id="GO:0005483">
    <property type="term" value="F:soluble NSF attachment protein activity"/>
    <property type="evidence" value="ECO:0007669"/>
    <property type="project" value="TreeGrafter"/>
</dbReference>
<dbReference type="GO" id="GO:0016192">
    <property type="term" value="P:vesicle-mediated transport"/>
    <property type="evidence" value="ECO:0007669"/>
    <property type="project" value="UniProtKB-KW"/>
</dbReference>
<evidence type="ECO:0000256" key="4">
    <source>
        <dbReference type="ARBA" id="ARBA00022892"/>
    </source>
</evidence>
<keyword evidence="4" id="KW-0931">ER-Golgi transport</keyword>
<evidence type="ECO:0000256" key="7">
    <source>
        <dbReference type="ARBA" id="ARBA00040047"/>
    </source>
</evidence>
<dbReference type="EMBL" id="KZ269991">
    <property type="protein sequence ID" value="OZC09712.1"/>
    <property type="molecule type" value="Genomic_DNA"/>
</dbReference>
<comment type="subcellular location">
    <subcellularLocation>
        <location evidence="1">Membrane</location>
        <topology evidence="1">Peripheral membrane protein</topology>
    </subcellularLocation>
</comment>
<evidence type="ECO:0000256" key="2">
    <source>
        <dbReference type="ARBA" id="ARBA00010050"/>
    </source>
</evidence>
<dbReference type="GO" id="GO:0019905">
    <property type="term" value="F:syntaxin binding"/>
    <property type="evidence" value="ECO:0007669"/>
    <property type="project" value="TreeGrafter"/>
</dbReference>
<keyword evidence="11" id="KW-1185">Reference proteome</keyword>
<evidence type="ECO:0000256" key="6">
    <source>
        <dbReference type="ARBA" id="ARBA00023136"/>
    </source>
</evidence>
<gene>
    <name evidence="10" type="ORF">X798_03114</name>
</gene>
<reference evidence="10 11" key="1">
    <citation type="submission" date="2015-12" db="EMBL/GenBank/DDBJ databases">
        <title>Draft genome of the nematode, Onchocerca flexuosa.</title>
        <authorList>
            <person name="Mitreva M."/>
        </authorList>
    </citation>
    <scope>NUCLEOTIDE SEQUENCE [LARGE SCALE GENOMIC DNA]</scope>
    <source>
        <strain evidence="10">Red Deer</strain>
    </source>
</reference>
<evidence type="ECO:0000256" key="5">
    <source>
        <dbReference type="ARBA" id="ARBA00022927"/>
    </source>
</evidence>
<evidence type="ECO:0000256" key="3">
    <source>
        <dbReference type="ARBA" id="ARBA00022448"/>
    </source>
</evidence>
<dbReference type="Proteomes" id="UP000242913">
    <property type="component" value="Unassembled WGS sequence"/>
</dbReference>
<dbReference type="SUPFAM" id="SSF48452">
    <property type="entry name" value="TPR-like"/>
    <property type="match status" value="1"/>
</dbReference>
<dbReference type="Pfam" id="PF14938">
    <property type="entry name" value="SNAP"/>
    <property type="match status" value="1"/>
</dbReference>
<keyword evidence="6" id="KW-0472">Membrane</keyword>
<proteinExistence type="inferred from homology"/>
<dbReference type="InterPro" id="IPR000744">
    <property type="entry name" value="NSF_attach"/>
</dbReference>
<keyword evidence="5" id="KW-0653">Protein transport</keyword>